<evidence type="ECO:0000313" key="3">
    <source>
        <dbReference type="Proteomes" id="UP000672039"/>
    </source>
</evidence>
<proteinExistence type="predicted"/>
<dbReference type="InterPro" id="IPR035923">
    <property type="entry name" value="TT1751-like_sf"/>
</dbReference>
<dbReference type="SUPFAM" id="SSF103247">
    <property type="entry name" value="TT1751-like"/>
    <property type="match status" value="1"/>
</dbReference>
<sequence length="105" mass="11327">MANPRGACIQTSASSVYPILATDWQELVKERGLNVFARIDHAAGAAKIGKTLRPTELLTFGNPQGGTPFMECAQTVAIDQVARQTPSFRSGRIARVAKPPYVRSV</sequence>
<organism evidence="2 3">
    <name type="scientific">Thiothrix litoralis</name>
    <dbReference type="NCBI Taxonomy" id="2891210"/>
    <lineage>
        <taxon>Bacteria</taxon>
        <taxon>Pseudomonadati</taxon>
        <taxon>Pseudomonadota</taxon>
        <taxon>Gammaproteobacteria</taxon>
        <taxon>Thiotrichales</taxon>
        <taxon>Thiotrichaceae</taxon>
        <taxon>Thiothrix</taxon>
    </lineage>
</organism>
<dbReference type="Gene3D" id="3.30.310.70">
    <property type="entry name" value="TT1751-like domain"/>
    <property type="match status" value="1"/>
</dbReference>
<dbReference type="EMBL" id="CP072801">
    <property type="protein sequence ID" value="QTR45640.1"/>
    <property type="molecule type" value="Genomic_DNA"/>
</dbReference>
<dbReference type="InterPro" id="IPR005180">
    <property type="entry name" value="DUF302"/>
</dbReference>
<dbReference type="CDD" id="cd14797">
    <property type="entry name" value="DUF302"/>
    <property type="match status" value="1"/>
</dbReference>
<dbReference type="Pfam" id="PF03625">
    <property type="entry name" value="DUF302"/>
    <property type="match status" value="1"/>
</dbReference>
<keyword evidence="3" id="KW-1185">Reference proteome</keyword>
<reference evidence="2 3" key="1">
    <citation type="submission" date="2021-04" db="EMBL/GenBank/DDBJ databases">
        <title>Genomics, taxonomy and metabolism of representatives of sulfur bacteria of the genus Thiothrix: Thiothrix fructosivorans QT, Thiothrix unzii A1T and three new species, Thiothrix subterranea sp. nov., Thiothrix litoralis sp. nov. and 'Candidatus Thiothrix anitrata' sp. nov.</title>
        <authorList>
            <person name="Ravin N.V."/>
            <person name="Smolyakov D."/>
            <person name="Rudenko T.S."/>
            <person name="Mardanov A.V."/>
            <person name="Beletsky A.V."/>
            <person name="Markov N.D."/>
            <person name="Fomenkov A.I."/>
            <person name="Roberts R.J."/>
            <person name="Karnachuk O.V."/>
            <person name="Novikov A."/>
            <person name="Grabovich M.Y."/>
        </authorList>
    </citation>
    <scope>NUCLEOTIDE SEQUENCE [LARGE SCALE GENOMIC DNA]</scope>
    <source>
        <strain evidence="2 3">AS</strain>
    </source>
</reference>
<dbReference type="Proteomes" id="UP000672039">
    <property type="component" value="Chromosome"/>
</dbReference>
<name>A0ABX7WPX9_9GAMM</name>
<feature type="domain" description="DUF302" evidence="1">
    <location>
        <begin position="39"/>
        <end position="79"/>
    </location>
</feature>
<evidence type="ECO:0000313" key="2">
    <source>
        <dbReference type="EMBL" id="QTR45640.1"/>
    </source>
</evidence>
<evidence type="ECO:0000259" key="1">
    <source>
        <dbReference type="Pfam" id="PF03625"/>
    </source>
</evidence>
<protein>
    <submittedName>
        <fullName evidence="2">DUF302 domain-containing protein</fullName>
    </submittedName>
</protein>
<dbReference type="RefSeq" id="WP_210222039.1">
    <property type="nucleotide sequence ID" value="NZ_CP072801.1"/>
</dbReference>
<gene>
    <name evidence="2" type="ORF">J9253_16780</name>
</gene>
<accession>A0ABX7WPX9</accession>